<keyword evidence="8" id="KW-0288">FMN</keyword>
<keyword evidence="5" id="KW-0597">Phosphoprotein</keyword>
<gene>
    <name evidence="16" type="ORF">RU07_14875</name>
</gene>
<keyword evidence="13" id="KW-0157">Chromophore</keyword>
<protein>
    <recommendedName>
        <fullName evidence="3">Blue-light-activated histidine kinase</fullName>
        <ecNumber evidence="2">2.7.13.3</ecNumber>
    </recommendedName>
</protein>
<keyword evidence="14" id="KW-0675">Receptor</keyword>
<dbReference type="Pfam" id="PF07536">
    <property type="entry name" value="HWE_HK"/>
    <property type="match status" value="1"/>
</dbReference>
<evidence type="ECO:0000259" key="15">
    <source>
        <dbReference type="PROSITE" id="PS50113"/>
    </source>
</evidence>
<dbReference type="InterPro" id="IPR029016">
    <property type="entry name" value="GAF-like_dom_sf"/>
</dbReference>
<dbReference type="Pfam" id="PF01590">
    <property type="entry name" value="GAF"/>
    <property type="match status" value="2"/>
</dbReference>
<dbReference type="PANTHER" id="PTHR43102">
    <property type="entry name" value="SLR1143 PROTEIN"/>
    <property type="match status" value="1"/>
</dbReference>
<feature type="domain" description="PAC" evidence="15">
    <location>
        <begin position="269"/>
        <end position="322"/>
    </location>
</feature>
<evidence type="ECO:0000256" key="13">
    <source>
        <dbReference type="ARBA" id="ARBA00022991"/>
    </source>
</evidence>
<dbReference type="GO" id="GO:0009881">
    <property type="term" value="F:photoreceptor activity"/>
    <property type="evidence" value="ECO:0007669"/>
    <property type="project" value="UniProtKB-KW"/>
</dbReference>
<evidence type="ECO:0000256" key="3">
    <source>
        <dbReference type="ARBA" id="ARBA00021740"/>
    </source>
</evidence>
<dbReference type="Gene3D" id="2.10.70.100">
    <property type="match status" value="1"/>
</dbReference>
<dbReference type="EMBL" id="JXQV01000012">
    <property type="protein sequence ID" value="KIQ02004.1"/>
    <property type="molecule type" value="Genomic_DNA"/>
</dbReference>
<name>A0A0D0KQQ2_AGRTU</name>
<dbReference type="SUPFAM" id="SSF55785">
    <property type="entry name" value="PYP-like sensor domain (PAS domain)"/>
    <property type="match status" value="1"/>
</dbReference>
<evidence type="ECO:0000256" key="4">
    <source>
        <dbReference type="ARBA" id="ARBA00022543"/>
    </source>
</evidence>
<keyword evidence="6" id="KW-0716">Sensory transduction</keyword>
<keyword evidence="9" id="KW-0808">Transferase</keyword>
<evidence type="ECO:0000313" key="17">
    <source>
        <dbReference type="Proteomes" id="UP000035017"/>
    </source>
</evidence>
<reference evidence="16 17" key="1">
    <citation type="submission" date="2014-12" db="EMBL/GenBank/DDBJ databases">
        <title>16Stimator: statistical estimation of ribosomal gene copy numbers from draft genome assemblies.</title>
        <authorList>
            <person name="Perisin M.A."/>
            <person name="Vetter M."/>
            <person name="Gilbert J.A."/>
            <person name="Bergelson J."/>
        </authorList>
    </citation>
    <scope>NUCLEOTIDE SEQUENCE [LARGE SCALE GENOMIC DNA]</scope>
    <source>
        <strain evidence="16 17">MEJ076</strain>
    </source>
</reference>
<keyword evidence="10" id="KW-0547">Nucleotide-binding</keyword>
<dbReference type="InterPro" id="IPR000014">
    <property type="entry name" value="PAS"/>
</dbReference>
<evidence type="ECO:0000256" key="10">
    <source>
        <dbReference type="ARBA" id="ARBA00022741"/>
    </source>
</evidence>
<proteinExistence type="predicted"/>
<keyword evidence="7" id="KW-0285">Flavoprotein</keyword>
<dbReference type="Pfam" id="PF08447">
    <property type="entry name" value="PAS_3"/>
    <property type="match status" value="1"/>
</dbReference>
<keyword evidence="11 16" id="KW-0418">Kinase</keyword>
<comment type="catalytic activity">
    <reaction evidence="1">
        <text>ATP + protein L-histidine = ADP + protein N-phospho-L-histidine.</text>
        <dbReference type="EC" id="2.7.13.3"/>
    </reaction>
</comment>
<dbReference type="SMART" id="SM00065">
    <property type="entry name" value="GAF"/>
    <property type="match status" value="2"/>
</dbReference>
<dbReference type="InterPro" id="IPR003018">
    <property type="entry name" value="GAF"/>
</dbReference>
<dbReference type="GO" id="GO:0005524">
    <property type="term" value="F:ATP binding"/>
    <property type="evidence" value="ECO:0007669"/>
    <property type="project" value="UniProtKB-KW"/>
</dbReference>
<evidence type="ECO:0000256" key="6">
    <source>
        <dbReference type="ARBA" id="ARBA00022606"/>
    </source>
</evidence>
<dbReference type="SUPFAM" id="SSF55781">
    <property type="entry name" value="GAF domain-like"/>
    <property type="match status" value="2"/>
</dbReference>
<dbReference type="Proteomes" id="UP000035017">
    <property type="component" value="Unassembled WGS sequence"/>
</dbReference>
<evidence type="ECO:0000256" key="14">
    <source>
        <dbReference type="ARBA" id="ARBA00023170"/>
    </source>
</evidence>
<dbReference type="InterPro" id="IPR035965">
    <property type="entry name" value="PAS-like_dom_sf"/>
</dbReference>
<dbReference type="InterPro" id="IPR013655">
    <property type="entry name" value="PAS_fold_3"/>
</dbReference>
<dbReference type="Gene3D" id="3.30.450.40">
    <property type="match status" value="2"/>
</dbReference>
<keyword evidence="12" id="KW-0067">ATP-binding</keyword>
<dbReference type="Gene3D" id="3.30.565.10">
    <property type="entry name" value="Histidine kinase-like ATPase, C-terminal domain"/>
    <property type="match status" value="1"/>
</dbReference>
<comment type="caution">
    <text evidence="16">The sequence shown here is derived from an EMBL/GenBank/DDBJ whole genome shotgun (WGS) entry which is preliminary data.</text>
</comment>
<dbReference type="GO" id="GO:0004673">
    <property type="term" value="F:protein histidine kinase activity"/>
    <property type="evidence" value="ECO:0007669"/>
    <property type="project" value="UniProtKB-EC"/>
</dbReference>
<dbReference type="InterPro" id="IPR001610">
    <property type="entry name" value="PAC"/>
</dbReference>
<evidence type="ECO:0000256" key="12">
    <source>
        <dbReference type="ARBA" id="ARBA00022840"/>
    </source>
</evidence>
<dbReference type="SMART" id="SM00086">
    <property type="entry name" value="PAC"/>
    <property type="match status" value="1"/>
</dbReference>
<dbReference type="AlphaFoldDB" id="A0A0D0KQQ2"/>
<dbReference type="SMART" id="SM00911">
    <property type="entry name" value="HWE_HK"/>
    <property type="match status" value="1"/>
</dbReference>
<dbReference type="CDD" id="cd00130">
    <property type="entry name" value="PAS"/>
    <property type="match status" value="1"/>
</dbReference>
<dbReference type="Gene3D" id="3.30.450.20">
    <property type="entry name" value="PAS domain"/>
    <property type="match status" value="1"/>
</dbReference>
<accession>A0A0D0KQQ2</accession>
<dbReference type="EC" id="2.7.13.3" evidence="2"/>
<evidence type="ECO:0000256" key="5">
    <source>
        <dbReference type="ARBA" id="ARBA00022553"/>
    </source>
</evidence>
<dbReference type="OrthoDB" id="341208at2"/>
<evidence type="ECO:0000256" key="7">
    <source>
        <dbReference type="ARBA" id="ARBA00022630"/>
    </source>
</evidence>
<dbReference type="InterPro" id="IPR000700">
    <property type="entry name" value="PAS-assoc_C"/>
</dbReference>
<dbReference type="PROSITE" id="PS50113">
    <property type="entry name" value="PAC"/>
    <property type="match status" value="1"/>
</dbReference>
<evidence type="ECO:0000256" key="1">
    <source>
        <dbReference type="ARBA" id="ARBA00000085"/>
    </source>
</evidence>
<dbReference type="InterPro" id="IPR011102">
    <property type="entry name" value="Sig_transdc_His_kinase_HWE"/>
</dbReference>
<evidence type="ECO:0000256" key="2">
    <source>
        <dbReference type="ARBA" id="ARBA00012438"/>
    </source>
</evidence>
<sequence>MEGLASKEQRRLAALDSYNVLDTPREQDFDDLALLASTICDTPISVINLIGEDRQFFKAEVGLGVRETPLDTSFCARAILENDFLIVPDATKDPRFENNPLVTGTPHIRFYAGVLLKSDDGLPIGTVCVLGHEPKQLTNAQKAALEGLARQVMSHLELRRTLQTMSYDLTLERRLSARRQLRVSRVGAKNEELRVKDARSKAAHDAGQIGIFEIDIATDEMIVSDEFCRIFGVPEQPNYHASVFQNLIIDADRKTASDTTNRNTAMAPLSVEYRVRRGNDQRVRWVARRAQFIMDDRGVPVKMIGVVIDITDSKRKDARIASLLTLGDRLRAGKTVEDISRITSEILADGLGVKRAGYLTVNSATNSLFVEFNWLAPGTETIAGHHTLSDFQATIRRLEIGDTLAVPNINAASWLDEDTGSYAAMGVRSFVKVPIVDRGALVGILFAHDAKPRFWSKLELDFAWGVADRAYAAIARINAESEQRILNQELSHRLKNTLSIVQAIAAQTLRNVTEKEAVAAFNGRLQALSSAHNVLLQQSWSTARLREVIGRVMHLHAGDGKVIMSGPEVPLGPKAGLSLSLLLHELGTNAIKYGALSTDAGQVDISWHVSDDSEKPILTLKWEEKGGPPAAEPERRGFGSRLIRMGIAGTGDVEKNFTPSGLIATFRAPLSLVMELGE</sequence>
<evidence type="ECO:0000313" key="16">
    <source>
        <dbReference type="EMBL" id="KIQ02004.1"/>
    </source>
</evidence>
<evidence type="ECO:0000256" key="11">
    <source>
        <dbReference type="ARBA" id="ARBA00022777"/>
    </source>
</evidence>
<keyword evidence="4" id="KW-0600">Photoreceptor protein</keyword>
<dbReference type="PANTHER" id="PTHR43102:SF2">
    <property type="entry name" value="GAF DOMAIN-CONTAINING PROTEIN"/>
    <property type="match status" value="1"/>
</dbReference>
<evidence type="ECO:0000256" key="8">
    <source>
        <dbReference type="ARBA" id="ARBA00022643"/>
    </source>
</evidence>
<organism evidence="16 17">
    <name type="scientific">Agrobacterium tumefaciens</name>
    <dbReference type="NCBI Taxonomy" id="358"/>
    <lineage>
        <taxon>Bacteria</taxon>
        <taxon>Pseudomonadati</taxon>
        <taxon>Pseudomonadota</taxon>
        <taxon>Alphaproteobacteria</taxon>
        <taxon>Hyphomicrobiales</taxon>
        <taxon>Rhizobiaceae</taxon>
        <taxon>Rhizobium/Agrobacterium group</taxon>
        <taxon>Agrobacterium</taxon>
        <taxon>Agrobacterium tumefaciens complex</taxon>
    </lineage>
</organism>
<dbReference type="InterPro" id="IPR036890">
    <property type="entry name" value="HATPase_C_sf"/>
</dbReference>
<evidence type="ECO:0000256" key="9">
    <source>
        <dbReference type="ARBA" id="ARBA00022679"/>
    </source>
</evidence>